<gene>
    <name evidence="2" type="ORF">UY83_C0006G0023</name>
</gene>
<proteinExistence type="predicted"/>
<protein>
    <submittedName>
        <fullName evidence="2">Uncharacterized protein</fullName>
    </submittedName>
</protein>
<accession>A0A0G1XX36</accession>
<evidence type="ECO:0000313" key="2">
    <source>
        <dbReference type="EMBL" id="KKW35546.1"/>
    </source>
</evidence>
<feature type="region of interest" description="Disordered" evidence="1">
    <location>
        <begin position="1"/>
        <end position="27"/>
    </location>
</feature>
<feature type="compositionally biased region" description="Basic residues" evidence="1">
    <location>
        <begin position="1"/>
        <end position="10"/>
    </location>
</feature>
<sequence>MAKNGPRGKGRAGGIKNRSQVLSPRNKRWTKVNNKSGKFIDQMSRKGKAFKSVKMK</sequence>
<dbReference type="Proteomes" id="UP000034740">
    <property type="component" value="Unassembled WGS sequence"/>
</dbReference>
<comment type="caution">
    <text evidence="2">The sequence shown here is derived from an EMBL/GenBank/DDBJ whole genome shotgun (WGS) entry which is preliminary data.</text>
</comment>
<dbReference type="EMBL" id="LCRO01000006">
    <property type="protein sequence ID" value="KKW35546.1"/>
    <property type="molecule type" value="Genomic_DNA"/>
</dbReference>
<reference evidence="2 3" key="1">
    <citation type="journal article" date="2015" name="Nature">
        <title>rRNA introns, odd ribosomes, and small enigmatic genomes across a large radiation of phyla.</title>
        <authorList>
            <person name="Brown C.T."/>
            <person name="Hug L.A."/>
            <person name="Thomas B.C."/>
            <person name="Sharon I."/>
            <person name="Castelle C.J."/>
            <person name="Singh A."/>
            <person name="Wilkins M.J."/>
            <person name="Williams K.H."/>
            <person name="Banfield J.F."/>
        </authorList>
    </citation>
    <scope>NUCLEOTIDE SEQUENCE [LARGE SCALE GENOMIC DNA]</scope>
</reference>
<organism evidence="2 3">
    <name type="scientific">Candidatus Adlerbacteria bacterium GW2011_GWA1_54_10</name>
    <dbReference type="NCBI Taxonomy" id="1618605"/>
    <lineage>
        <taxon>Bacteria</taxon>
        <taxon>Candidatus Adleribacteriota</taxon>
    </lineage>
</organism>
<evidence type="ECO:0000313" key="3">
    <source>
        <dbReference type="Proteomes" id="UP000034740"/>
    </source>
</evidence>
<name>A0A0G1XX36_9BACT</name>
<dbReference type="AlphaFoldDB" id="A0A0G1XX36"/>
<evidence type="ECO:0000256" key="1">
    <source>
        <dbReference type="SAM" id="MobiDB-lite"/>
    </source>
</evidence>